<dbReference type="AlphaFoldDB" id="A0A3E0IQU9"/>
<gene>
    <name evidence="3" type="ORF">DOS83_04195</name>
</gene>
<evidence type="ECO:0000313" key="4">
    <source>
        <dbReference type="Proteomes" id="UP000256562"/>
    </source>
</evidence>
<name>A0A3E0IQU9_9STAP</name>
<dbReference type="InterPro" id="IPR008007">
    <property type="entry name" value="Peptidase_M42"/>
</dbReference>
<keyword evidence="1" id="KW-0479">Metal-binding</keyword>
<comment type="caution">
    <text evidence="3">The sequence shown here is derived from an EMBL/GenBank/DDBJ whole genome shotgun (WGS) entry which is preliminary data.</text>
</comment>
<feature type="non-terminal residue" evidence="3">
    <location>
        <position position="1"/>
    </location>
</feature>
<evidence type="ECO:0000256" key="2">
    <source>
        <dbReference type="ARBA" id="ARBA00022801"/>
    </source>
</evidence>
<dbReference type="GO" id="GO:0016787">
    <property type="term" value="F:hydrolase activity"/>
    <property type="evidence" value="ECO:0007669"/>
    <property type="project" value="UniProtKB-KW"/>
</dbReference>
<accession>A0A3E0IQU9</accession>
<protein>
    <submittedName>
        <fullName evidence="3">Peptidase M28</fullName>
    </submittedName>
</protein>
<evidence type="ECO:0000256" key="1">
    <source>
        <dbReference type="ARBA" id="ARBA00022723"/>
    </source>
</evidence>
<dbReference type="GO" id="GO:0046872">
    <property type="term" value="F:metal ion binding"/>
    <property type="evidence" value="ECO:0007669"/>
    <property type="project" value="UniProtKB-KW"/>
</dbReference>
<dbReference type="Proteomes" id="UP000256562">
    <property type="component" value="Unassembled WGS sequence"/>
</dbReference>
<keyword evidence="2" id="KW-0378">Hydrolase</keyword>
<dbReference type="InterPro" id="IPR051464">
    <property type="entry name" value="Peptidase_M42_aminopept"/>
</dbReference>
<dbReference type="PANTHER" id="PTHR32481">
    <property type="entry name" value="AMINOPEPTIDASE"/>
    <property type="match status" value="1"/>
</dbReference>
<evidence type="ECO:0000313" key="3">
    <source>
        <dbReference type="EMBL" id="REH97737.1"/>
    </source>
</evidence>
<dbReference type="PANTHER" id="PTHR32481:SF0">
    <property type="entry name" value="AMINOPEPTIDASE YPDE-RELATED"/>
    <property type="match status" value="1"/>
</dbReference>
<dbReference type="SUPFAM" id="SSF53187">
    <property type="entry name" value="Zn-dependent exopeptidases"/>
    <property type="match status" value="1"/>
</dbReference>
<organism evidence="3 4">
    <name type="scientific">Staphylococcus felis</name>
    <dbReference type="NCBI Taxonomy" id="46127"/>
    <lineage>
        <taxon>Bacteria</taxon>
        <taxon>Bacillati</taxon>
        <taxon>Bacillota</taxon>
        <taxon>Bacilli</taxon>
        <taxon>Bacillales</taxon>
        <taxon>Staphylococcaceae</taxon>
        <taxon>Staphylococcus</taxon>
    </lineage>
</organism>
<sequence>QHYISPGGTDGGVIHKSNIGVPTAVIGVCARYIHSSDAVFDIRDYEQAKQWLYAAIKALDERTIKKLQYE</sequence>
<reference evidence="3 4" key="1">
    <citation type="journal article" date="2018" name="Vet. Microbiol.">
        <title>Characterisation of Staphylococcus felis isolated from cats using whole genome sequencing.</title>
        <authorList>
            <person name="Worthing K."/>
            <person name="Pang S."/>
            <person name="Trott D.J."/>
            <person name="Abraham S."/>
            <person name="Coombs G.W."/>
            <person name="Jordan D."/>
            <person name="McIntyre L."/>
            <person name="Davies M.R."/>
            <person name="Norris J."/>
        </authorList>
    </citation>
    <scope>NUCLEOTIDE SEQUENCE [LARGE SCALE GENOMIC DNA]</scope>
    <source>
        <strain evidence="3 4">F9</strain>
    </source>
</reference>
<dbReference type="EMBL" id="QKXQ01000191">
    <property type="protein sequence ID" value="REH97737.1"/>
    <property type="molecule type" value="Genomic_DNA"/>
</dbReference>
<proteinExistence type="predicted"/>
<dbReference type="Gene3D" id="3.40.630.10">
    <property type="entry name" value="Zn peptidases"/>
    <property type="match status" value="1"/>
</dbReference>
<dbReference type="Pfam" id="PF05343">
    <property type="entry name" value="Peptidase_M42"/>
    <property type="match status" value="1"/>
</dbReference>